<dbReference type="Pfam" id="PF13561">
    <property type="entry name" value="adh_short_C2"/>
    <property type="match status" value="1"/>
</dbReference>
<protein>
    <submittedName>
        <fullName evidence="4">SDR family oxidoreductase</fullName>
    </submittedName>
</protein>
<dbReference type="Proteomes" id="UP000614410">
    <property type="component" value="Unassembled WGS sequence"/>
</dbReference>
<dbReference type="GO" id="GO:0016491">
    <property type="term" value="F:oxidoreductase activity"/>
    <property type="evidence" value="ECO:0007669"/>
    <property type="project" value="UniProtKB-KW"/>
</dbReference>
<reference evidence="4 5" key="1">
    <citation type="submission" date="2020-10" db="EMBL/GenBank/DDBJ databases">
        <title>Ca. Dormibacterota MAGs.</title>
        <authorList>
            <person name="Montgomery K."/>
        </authorList>
    </citation>
    <scope>NUCLEOTIDE SEQUENCE [LARGE SCALE GENOMIC DNA]</scope>
    <source>
        <strain evidence="4">Mitchell_Peninsula_5</strain>
    </source>
</reference>
<comment type="caution">
    <text evidence="4">The sequence shown here is derived from an EMBL/GenBank/DDBJ whole genome shotgun (WGS) entry which is preliminary data.</text>
</comment>
<dbReference type="InterPro" id="IPR020904">
    <property type="entry name" value="Sc_DH/Rdtase_CS"/>
</dbReference>
<dbReference type="SUPFAM" id="SSF51735">
    <property type="entry name" value="NAD(P)-binding Rossmann-fold domains"/>
    <property type="match status" value="1"/>
</dbReference>
<dbReference type="GO" id="GO:0032787">
    <property type="term" value="P:monocarboxylic acid metabolic process"/>
    <property type="evidence" value="ECO:0007669"/>
    <property type="project" value="UniProtKB-ARBA"/>
</dbReference>
<dbReference type="EMBL" id="JAEKNN010000066">
    <property type="protein sequence ID" value="MBJ7610571.1"/>
    <property type="molecule type" value="Genomic_DNA"/>
</dbReference>
<dbReference type="AlphaFoldDB" id="A0A934KJH9"/>
<dbReference type="PRINTS" id="PR00081">
    <property type="entry name" value="GDHRDH"/>
</dbReference>
<evidence type="ECO:0000259" key="3">
    <source>
        <dbReference type="SMART" id="SM00822"/>
    </source>
</evidence>
<dbReference type="InterPro" id="IPR050259">
    <property type="entry name" value="SDR"/>
</dbReference>
<comment type="similarity">
    <text evidence="1">Belongs to the short-chain dehydrogenases/reductases (SDR) family.</text>
</comment>
<dbReference type="InterPro" id="IPR036291">
    <property type="entry name" value="NAD(P)-bd_dom_sf"/>
</dbReference>
<proteinExistence type="inferred from homology"/>
<keyword evidence="2" id="KW-0560">Oxidoreductase</keyword>
<dbReference type="InterPro" id="IPR002347">
    <property type="entry name" value="SDR_fam"/>
</dbReference>
<evidence type="ECO:0000256" key="1">
    <source>
        <dbReference type="ARBA" id="ARBA00006484"/>
    </source>
</evidence>
<dbReference type="Gene3D" id="3.40.50.720">
    <property type="entry name" value="NAD(P)-binding Rossmann-like Domain"/>
    <property type="match status" value="1"/>
</dbReference>
<dbReference type="FunFam" id="3.40.50.720:FF:000173">
    <property type="entry name" value="3-oxoacyl-[acyl-carrier protein] reductase"/>
    <property type="match status" value="1"/>
</dbReference>
<name>A0A934KJH9_9BACT</name>
<evidence type="ECO:0000313" key="5">
    <source>
        <dbReference type="Proteomes" id="UP000614410"/>
    </source>
</evidence>
<gene>
    <name evidence="4" type="ORF">JF887_14280</name>
</gene>
<organism evidence="4 5">
    <name type="scientific">Candidatus Amunia macphersoniae</name>
    <dbReference type="NCBI Taxonomy" id="3127014"/>
    <lineage>
        <taxon>Bacteria</taxon>
        <taxon>Bacillati</taxon>
        <taxon>Candidatus Dormiibacterota</taxon>
        <taxon>Candidatus Dormibacteria</taxon>
        <taxon>Candidatus Aeolococcales</taxon>
        <taxon>Candidatus Aeolococcaceae</taxon>
        <taxon>Candidatus Amunia</taxon>
    </lineage>
</organism>
<dbReference type="CDD" id="cd05233">
    <property type="entry name" value="SDR_c"/>
    <property type="match status" value="1"/>
</dbReference>
<evidence type="ECO:0000313" key="4">
    <source>
        <dbReference type="EMBL" id="MBJ7610571.1"/>
    </source>
</evidence>
<evidence type="ECO:0000256" key="2">
    <source>
        <dbReference type="ARBA" id="ARBA00023002"/>
    </source>
</evidence>
<sequence length="253" mass="26226">MEFGLQDHVVLVTGATSGIGRATAIAFGTEGARVALTYHTNREGAETTAKEVEAAGGQSMVVAYDLGDKATIDGAVATVMERWDGVDVVVANAVEWGAPTWAPPAFEDLDPSGWQRSLRTGLDGVFHTLQATVTVMRNRPGARIVLVSSGSVDYGMVGEAAYGAAKAGLHGLARSLARELGPAGILVNVVMPGLVATERNLQMMPQEVRDTIAGHSCTGRLTRPDEIAAAIVFLASSANGNVTGETLHIAGGM</sequence>
<feature type="domain" description="Ketoreductase" evidence="3">
    <location>
        <begin position="8"/>
        <end position="195"/>
    </location>
</feature>
<dbReference type="InterPro" id="IPR057326">
    <property type="entry name" value="KR_dom"/>
</dbReference>
<dbReference type="PANTHER" id="PTHR42879:SF2">
    <property type="entry name" value="3-OXOACYL-[ACYL-CARRIER-PROTEIN] REDUCTASE FABG"/>
    <property type="match status" value="1"/>
</dbReference>
<dbReference type="PROSITE" id="PS00061">
    <property type="entry name" value="ADH_SHORT"/>
    <property type="match status" value="1"/>
</dbReference>
<dbReference type="PANTHER" id="PTHR42879">
    <property type="entry name" value="3-OXOACYL-(ACYL-CARRIER-PROTEIN) REDUCTASE"/>
    <property type="match status" value="1"/>
</dbReference>
<dbReference type="SMART" id="SM00822">
    <property type="entry name" value="PKS_KR"/>
    <property type="match status" value="1"/>
</dbReference>
<accession>A0A934KJH9</accession>